<evidence type="ECO:0000313" key="3">
    <source>
        <dbReference type="EMBL" id="SFL12453.1"/>
    </source>
</evidence>
<keyword evidence="4" id="KW-1185">Reference proteome</keyword>
<sequence length="253" mass="26631">MRHAIVALGALALGVGLGAGAQADPRRVLIYGDSNTWGYVASPDGQPARRYGRDQRWTGLLQQALGADYEVVEDGLNLRTTDLDGEAWPDSIIRPDTVNGSKHLPVSIAANMPLDLVVIMLGTNDLQARYRRSPQQVADAAAGLARQVQASSGGIGNAYPAPRVLLVSPVQVAPIPIRGWSERYDGGREKSQHFAEAFAQAAAKARIPSFDAASAIGGAAHGADGLHLSPADHRQLAAAIAPVIRKTLDDGEP</sequence>
<dbReference type="AlphaFoldDB" id="A0A1I4F4S9"/>
<feature type="chain" id="PRO_5011767862" evidence="1">
    <location>
        <begin position="24"/>
        <end position="253"/>
    </location>
</feature>
<dbReference type="InterPro" id="IPR013830">
    <property type="entry name" value="SGNH_hydro"/>
</dbReference>
<reference evidence="4" key="1">
    <citation type="submission" date="2016-10" db="EMBL/GenBank/DDBJ databases">
        <authorList>
            <person name="Varghese N."/>
            <person name="Submissions S."/>
        </authorList>
    </citation>
    <scope>NUCLEOTIDE SEQUENCE [LARGE SCALE GENOMIC DNA]</scope>
    <source>
        <strain evidence="4">BL36</strain>
    </source>
</reference>
<gene>
    <name evidence="3" type="ORF">SAMN05192568_100169</name>
</gene>
<dbReference type="InterPro" id="IPR051532">
    <property type="entry name" value="Ester_Hydrolysis_Enzymes"/>
</dbReference>
<dbReference type="PANTHER" id="PTHR30383">
    <property type="entry name" value="THIOESTERASE 1/PROTEASE 1/LYSOPHOSPHOLIPASE L1"/>
    <property type="match status" value="1"/>
</dbReference>
<dbReference type="InterPro" id="IPR036514">
    <property type="entry name" value="SGNH_hydro_sf"/>
</dbReference>
<dbReference type="SUPFAM" id="SSF52266">
    <property type="entry name" value="SGNH hydrolase"/>
    <property type="match status" value="1"/>
</dbReference>
<organism evidence="3 4">
    <name type="scientific">Methylobacterium pseudosasicola</name>
    <dbReference type="NCBI Taxonomy" id="582667"/>
    <lineage>
        <taxon>Bacteria</taxon>
        <taxon>Pseudomonadati</taxon>
        <taxon>Pseudomonadota</taxon>
        <taxon>Alphaproteobacteria</taxon>
        <taxon>Hyphomicrobiales</taxon>
        <taxon>Methylobacteriaceae</taxon>
        <taxon>Methylobacterium</taxon>
    </lineage>
</organism>
<proteinExistence type="predicted"/>
<keyword evidence="1" id="KW-0732">Signal</keyword>
<dbReference type="GO" id="GO:0016788">
    <property type="term" value="F:hydrolase activity, acting on ester bonds"/>
    <property type="evidence" value="ECO:0007669"/>
    <property type="project" value="UniProtKB-ARBA"/>
</dbReference>
<dbReference type="STRING" id="582667.SAMN05192568_100169"/>
<feature type="signal peptide" evidence="1">
    <location>
        <begin position="1"/>
        <end position="23"/>
    </location>
</feature>
<dbReference type="EMBL" id="FOTK01000001">
    <property type="protein sequence ID" value="SFL12453.1"/>
    <property type="molecule type" value="Genomic_DNA"/>
</dbReference>
<dbReference type="Pfam" id="PF13472">
    <property type="entry name" value="Lipase_GDSL_2"/>
    <property type="match status" value="1"/>
</dbReference>
<dbReference type="Proteomes" id="UP000199048">
    <property type="component" value="Unassembled WGS sequence"/>
</dbReference>
<dbReference type="PANTHER" id="PTHR30383:SF29">
    <property type="entry name" value="SGNH HYDROLASE-TYPE ESTERASE DOMAIN-CONTAINING PROTEIN"/>
    <property type="match status" value="1"/>
</dbReference>
<feature type="domain" description="SGNH hydrolase-type esterase" evidence="2">
    <location>
        <begin position="31"/>
        <end position="234"/>
    </location>
</feature>
<evidence type="ECO:0000256" key="1">
    <source>
        <dbReference type="SAM" id="SignalP"/>
    </source>
</evidence>
<protein>
    <submittedName>
        <fullName evidence="3">Lysophospholipase L1</fullName>
    </submittedName>
</protein>
<evidence type="ECO:0000313" key="4">
    <source>
        <dbReference type="Proteomes" id="UP000199048"/>
    </source>
</evidence>
<dbReference type="Gene3D" id="3.40.50.1110">
    <property type="entry name" value="SGNH hydrolase"/>
    <property type="match status" value="1"/>
</dbReference>
<accession>A0A1I4F4S9</accession>
<name>A0A1I4F4S9_9HYPH</name>
<evidence type="ECO:0000259" key="2">
    <source>
        <dbReference type="Pfam" id="PF13472"/>
    </source>
</evidence>